<accession>A0ACC1J738</accession>
<keyword evidence="2" id="KW-1185">Reference proteome</keyword>
<gene>
    <name evidence="1" type="ORF">FBU59_003968</name>
</gene>
<evidence type="ECO:0000313" key="2">
    <source>
        <dbReference type="Proteomes" id="UP001150603"/>
    </source>
</evidence>
<sequence length="152" mass="16117">MSLSRLQHIAMRRLVPAITVVPKNLDDDQLKKLIEQQQPITAKGSMPSKTELAQLTTQQGLISTLSKANRTQQLPIGKLLSKLTGAQGMLSTQDLALLKAASNGAQGPFLLDAKPSMKDSDSLLTTPEPGSPLPEIALADQEPTIGALDPAS</sequence>
<organism evidence="1 2">
    <name type="scientific">Linderina macrospora</name>
    <dbReference type="NCBI Taxonomy" id="4868"/>
    <lineage>
        <taxon>Eukaryota</taxon>
        <taxon>Fungi</taxon>
        <taxon>Fungi incertae sedis</taxon>
        <taxon>Zoopagomycota</taxon>
        <taxon>Kickxellomycotina</taxon>
        <taxon>Kickxellomycetes</taxon>
        <taxon>Kickxellales</taxon>
        <taxon>Kickxellaceae</taxon>
        <taxon>Linderina</taxon>
    </lineage>
</organism>
<dbReference type="Proteomes" id="UP001150603">
    <property type="component" value="Unassembled WGS sequence"/>
</dbReference>
<proteinExistence type="predicted"/>
<dbReference type="EMBL" id="JANBPW010002697">
    <property type="protein sequence ID" value="KAJ1939909.1"/>
    <property type="molecule type" value="Genomic_DNA"/>
</dbReference>
<protein>
    <submittedName>
        <fullName evidence="1">Uncharacterized protein</fullName>
    </submittedName>
</protein>
<evidence type="ECO:0000313" key="1">
    <source>
        <dbReference type="EMBL" id="KAJ1939909.1"/>
    </source>
</evidence>
<feature type="non-terminal residue" evidence="1">
    <location>
        <position position="152"/>
    </location>
</feature>
<name>A0ACC1J738_9FUNG</name>
<comment type="caution">
    <text evidence="1">The sequence shown here is derived from an EMBL/GenBank/DDBJ whole genome shotgun (WGS) entry which is preliminary data.</text>
</comment>
<reference evidence="1" key="1">
    <citation type="submission" date="2022-07" db="EMBL/GenBank/DDBJ databases">
        <title>Phylogenomic reconstructions and comparative analyses of Kickxellomycotina fungi.</title>
        <authorList>
            <person name="Reynolds N.K."/>
            <person name="Stajich J.E."/>
            <person name="Barry K."/>
            <person name="Grigoriev I.V."/>
            <person name="Crous P."/>
            <person name="Smith M.E."/>
        </authorList>
    </citation>
    <scope>NUCLEOTIDE SEQUENCE</scope>
    <source>
        <strain evidence="1">NRRL 5244</strain>
    </source>
</reference>